<dbReference type="FunFam" id="3.10.50.10:FF:000005">
    <property type="entry name" value="Endochitinase B1"/>
    <property type="match status" value="1"/>
</dbReference>
<evidence type="ECO:0000256" key="10">
    <source>
        <dbReference type="RuleBase" id="RU000489"/>
    </source>
</evidence>
<protein>
    <recommendedName>
        <fullName evidence="3">chitinase</fullName>
        <ecNumber evidence="3">3.2.1.14</ecNumber>
    </recommendedName>
</protein>
<dbReference type="CDD" id="cd06548">
    <property type="entry name" value="GH18_chitinase"/>
    <property type="match status" value="1"/>
</dbReference>
<dbReference type="GO" id="GO:0005576">
    <property type="term" value="C:extracellular region"/>
    <property type="evidence" value="ECO:0007669"/>
    <property type="project" value="TreeGrafter"/>
</dbReference>
<gene>
    <name evidence="12" type="primary">CHT4</name>
    <name evidence="12" type="ORF">LTR05_007237</name>
</gene>
<keyword evidence="6" id="KW-0325">Glycoprotein</keyword>
<evidence type="ECO:0000256" key="9">
    <source>
        <dbReference type="ARBA" id="ARBA00023326"/>
    </source>
</evidence>
<proteinExistence type="inferred from homology"/>
<evidence type="ECO:0000256" key="2">
    <source>
        <dbReference type="ARBA" id="ARBA00008682"/>
    </source>
</evidence>
<keyword evidence="8 10" id="KW-0326">Glycosidase</keyword>
<feature type="domain" description="GH18" evidence="11">
    <location>
        <begin position="7"/>
        <end position="372"/>
    </location>
</feature>
<dbReference type="GO" id="GO:0008843">
    <property type="term" value="F:endochitinase activity"/>
    <property type="evidence" value="ECO:0007669"/>
    <property type="project" value="UniProtKB-EC"/>
</dbReference>
<dbReference type="EC" id="3.2.1.14" evidence="3"/>
<evidence type="ECO:0000256" key="1">
    <source>
        <dbReference type="ARBA" id="ARBA00000822"/>
    </source>
</evidence>
<evidence type="ECO:0000256" key="3">
    <source>
        <dbReference type="ARBA" id="ARBA00012729"/>
    </source>
</evidence>
<accession>A0AAN7SUQ7</accession>
<evidence type="ECO:0000313" key="13">
    <source>
        <dbReference type="Proteomes" id="UP001309876"/>
    </source>
</evidence>
<dbReference type="InterPro" id="IPR050314">
    <property type="entry name" value="Glycosyl_Hydrlase_18"/>
</dbReference>
<dbReference type="GO" id="GO:0006032">
    <property type="term" value="P:chitin catabolic process"/>
    <property type="evidence" value="ECO:0007669"/>
    <property type="project" value="UniProtKB-KW"/>
</dbReference>
<dbReference type="SUPFAM" id="SSF54556">
    <property type="entry name" value="Chitinase insertion domain"/>
    <property type="match status" value="1"/>
</dbReference>
<dbReference type="SMART" id="SM00636">
    <property type="entry name" value="Glyco_18"/>
    <property type="match status" value="1"/>
</dbReference>
<dbReference type="InterPro" id="IPR029070">
    <property type="entry name" value="Chitinase_insertion_sf"/>
</dbReference>
<evidence type="ECO:0000256" key="7">
    <source>
        <dbReference type="ARBA" id="ARBA00023277"/>
    </source>
</evidence>
<comment type="catalytic activity">
    <reaction evidence="1">
        <text>Random endo-hydrolysis of N-acetyl-beta-D-glucosaminide (1-&gt;4)-beta-linkages in chitin and chitodextrins.</text>
        <dbReference type="EC" id="3.2.1.14"/>
    </reaction>
</comment>
<evidence type="ECO:0000313" key="12">
    <source>
        <dbReference type="EMBL" id="KAK5082095.1"/>
    </source>
</evidence>
<keyword evidence="4 10" id="KW-0378">Hydrolase</keyword>
<sequence length="397" mass="44921">MSGGHGFRTVAYFVNWAIYARNHTPQDLPSDSLTHILYSFANVKPDTGEVYLTDAWADTDKHWPDDSWNEPGNNAYGCVKQLFKLKQRNRNLKVLLSIGGWTYSSNFGAPASTPAGRQRFAQSAVQIMEDLGFDGIDVDWEYPQDDAQGQDLVQLLHEVRSELFKAEQRRRSRVHFLLTVACPAGPQHFTKMRIREMDGYLDFWNLMAYDYAGSWDSMAGHQSNWYPSIEDHASTPFSTDAALRYYTGQGVHNNKIVIGMPLYGRAFASTRGPGTSFNGVGQGSWENGVWDYKALPKPGSRVYNDPSIVASWSYDPDTQIMISYDTPEIVHKKADLIRQYNLGGGMWWESSADKPFGQGSLIEAFVHRSGGHRLLEQQQNCLEYPNSKYDNIRDGRV</sequence>
<dbReference type="InterPro" id="IPR001223">
    <property type="entry name" value="Glyco_hydro18_cat"/>
</dbReference>
<keyword evidence="13" id="KW-1185">Reference proteome</keyword>
<dbReference type="SUPFAM" id="SSF51445">
    <property type="entry name" value="(Trans)glycosidases"/>
    <property type="match status" value="1"/>
</dbReference>
<dbReference type="GO" id="GO:0000272">
    <property type="term" value="P:polysaccharide catabolic process"/>
    <property type="evidence" value="ECO:0007669"/>
    <property type="project" value="UniProtKB-KW"/>
</dbReference>
<keyword evidence="5" id="KW-0146">Chitin degradation</keyword>
<comment type="caution">
    <text evidence="12">The sequence shown here is derived from an EMBL/GenBank/DDBJ whole genome shotgun (WGS) entry which is preliminary data.</text>
</comment>
<keyword evidence="7" id="KW-0119">Carbohydrate metabolism</keyword>
<dbReference type="Gene3D" id="3.10.50.10">
    <property type="match status" value="1"/>
</dbReference>
<organism evidence="12 13">
    <name type="scientific">Lithohypha guttulata</name>
    <dbReference type="NCBI Taxonomy" id="1690604"/>
    <lineage>
        <taxon>Eukaryota</taxon>
        <taxon>Fungi</taxon>
        <taxon>Dikarya</taxon>
        <taxon>Ascomycota</taxon>
        <taxon>Pezizomycotina</taxon>
        <taxon>Eurotiomycetes</taxon>
        <taxon>Chaetothyriomycetidae</taxon>
        <taxon>Chaetothyriales</taxon>
        <taxon>Trichomeriaceae</taxon>
        <taxon>Lithohypha</taxon>
    </lineage>
</organism>
<dbReference type="FunFam" id="3.20.20.80:FF:000095">
    <property type="entry name" value="Endochitinase B1"/>
    <property type="match status" value="1"/>
</dbReference>
<dbReference type="InterPro" id="IPR001579">
    <property type="entry name" value="Glyco_hydro_18_chit_AS"/>
</dbReference>
<name>A0AAN7SUQ7_9EURO</name>
<dbReference type="Pfam" id="PF00704">
    <property type="entry name" value="Glyco_hydro_18"/>
    <property type="match status" value="1"/>
</dbReference>
<evidence type="ECO:0000256" key="4">
    <source>
        <dbReference type="ARBA" id="ARBA00022801"/>
    </source>
</evidence>
<dbReference type="InterPro" id="IPR017853">
    <property type="entry name" value="GH"/>
</dbReference>
<dbReference type="PANTHER" id="PTHR11177:SF317">
    <property type="entry name" value="CHITINASE 12-RELATED"/>
    <property type="match status" value="1"/>
</dbReference>
<evidence type="ECO:0000256" key="6">
    <source>
        <dbReference type="ARBA" id="ARBA00023180"/>
    </source>
</evidence>
<evidence type="ECO:0000256" key="5">
    <source>
        <dbReference type="ARBA" id="ARBA00023024"/>
    </source>
</evidence>
<dbReference type="PANTHER" id="PTHR11177">
    <property type="entry name" value="CHITINASE"/>
    <property type="match status" value="1"/>
</dbReference>
<dbReference type="Proteomes" id="UP001309876">
    <property type="component" value="Unassembled WGS sequence"/>
</dbReference>
<dbReference type="AlphaFoldDB" id="A0AAN7SUQ7"/>
<reference evidence="12 13" key="1">
    <citation type="submission" date="2023-08" db="EMBL/GenBank/DDBJ databases">
        <title>Black Yeasts Isolated from many extreme environments.</title>
        <authorList>
            <person name="Coleine C."/>
            <person name="Stajich J.E."/>
            <person name="Selbmann L."/>
        </authorList>
    </citation>
    <scope>NUCLEOTIDE SEQUENCE [LARGE SCALE GENOMIC DNA]</scope>
    <source>
        <strain evidence="12 13">CCFEE 5910</strain>
    </source>
</reference>
<dbReference type="PROSITE" id="PS01095">
    <property type="entry name" value="GH18_1"/>
    <property type="match status" value="1"/>
</dbReference>
<comment type="similarity">
    <text evidence="2">Belongs to the glycosyl hydrolase 18 family. Chitinase class V subfamily.</text>
</comment>
<dbReference type="EMBL" id="JAVRRJ010000008">
    <property type="protein sequence ID" value="KAK5082095.1"/>
    <property type="molecule type" value="Genomic_DNA"/>
</dbReference>
<keyword evidence="9" id="KW-0624">Polysaccharide degradation</keyword>
<dbReference type="InterPro" id="IPR011583">
    <property type="entry name" value="Chitinase_II/V-like_cat"/>
</dbReference>
<dbReference type="Gene3D" id="3.20.20.80">
    <property type="entry name" value="Glycosidases"/>
    <property type="match status" value="1"/>
</dbReference>
<dbReference type="PROSITE" id="PS51910">
    <property type="entry name" value="GH18_2"/>
    <property type="match status" value="1"/>
</dbReference>
<evidence type="ECO:0000256" key="8">
    <source>
        <dbReference type="ARBA" id="ARBA00023295"/>
    </source>
</evidence>
<dbReference type="GO" id="GO:0008061">
    <property type="term" value="F:chitin binding"/>
    <property type="evidence" value="ECO:0007669"/>
    <property type="project" value="InterPro"/>
</dbReference>
<evidence type="ECO:0000259" key="11">
    <source>
        <dbReference type="PROSITE" id="PS51910"/>
    </source>
</evidence>